<dbReference type="Proteomes" id="UP000688947">
    <property type="component" value="Unassembled WGS sequence"/>
</dbReference>
<dbReference type="SMART" id="SM00320">
    <property type="entry name" value="WD40"/>
    <property type="match status" value="7"/>
</dbReference>
<dbReference type="InterPro" id="IPR001680">
    <property type="entry name" value="WD40_rpt"/>
</dbReference>
<organism evidence="5 6">
    <name type="scientific">Phytophthora cactorum</name>
    <dbReference type="NCBI Taxonomy" id="29920"/>
    <lineage>
        <taxon>Eukaryota</taxon>
        <taxon>Sar</taxon>
        <taxon>Stramenopiles</taxon>
        <taxon>Oomycota</taxon>
        <taxon>Peronosporomycetes</taxon>
        <taxon>Peronosporales</taxon>
        <taxon>Peronosporaceae</taxon>
        <taxon>Phytophthora</taxon>
    </lineage>
</organism>
<feature type="compositionally biased region" description="Acidic residues" evidence="4">
    <location>
        <begin position="811"/>
        <end position="821"/>
    </location>
</feature>
<comment type="caution">
    <text evidence="5">The sequence shown here is derived from an EMBL/GenBank/DDBJ whole genome shotgun (WGS) entry which is preliminary data.</text>
</comment>
<keyword evidence="1 3" id="KW-0853">WD repeat</keyword>
<evidence type="ECO:0000256" key="2">
    <source>
        <dbReference type="ARBA" id="ARBA00022737"/>
    </source>
</evidence>
<protein>
    <recommendedName>
        <fullName evidence="7">Anaphase-promoting complex subunit 4 WD40 domain-containing protein</fullName>
    </recommendedName>
</protein>
<name>A0A8T1U783_9STRA</name>
<dbReference type="VEuPathDB" id="FungiDB:PC110_g9805"/>
<dbReference type="Pfam" id="PF24796">
    <property type="entry name" value="WDR55"/>
    <property type="match status" value="1"/>
</dbReference>
<evidence type="ECO:0008006" key="7">
    <source>
        <dbReference type="Google" id="ProtNLM"/>
    </source>
</evidence>
<dbReference type="VEuPathDB" id="FungiDB:PC110_g9804"/>
<dbReference type="PROSITE" id="PS50294">
    <property type="entry name" value="WD_REPEATS_REGION"/>
    <property type="match status" value="1"/>
</dbReference>
<dbReference type="OrthoDB" id="63005at2759"/>
<feature type="repeat" description="WD" evidence="3">
    <location>
        <begin position="561"/>
        <end position="593"/>
    </location>
</feature>
<dbReference type="PANTHER" id="PTHR44019:SF20">
    <property type="entry name" value="WD REPEAT-CONTAINING PROTEIN 55"/>
    <property type="match status" value="1"/>
</dbReference>
<evidence type="ECO:0000313" key="5">
    <source>
        <dbReference type="EMBL" id="KAG6955927.1"/>
    </source>
</evidence>
<gene>
    <name evidence="5" type="ORF">JG687_00010887</name>
</gene>
<evidence type="ECO:0000313" key="6">
    <source>
        <dbReference type="Proteomes" id="UP000688947"/>
    </source>
</evidence>
<evidence type="ECO:0000256" key="4">
    <source>
        <dbReference type="SAM" id="MobiDB-lite"/>
    </source>
</evidence>
<sequence length="871" mass="97212">MIVWQVHQVPTAPVALEPQKEREIDEVMEFLKFSVKSSTSFGGTILFKFKDASDAEPKTTYAVEIDDTRQVATRKNASARDVRPTCEVTISMDDFLWIYSGKATSSDMAKLFYAGRVAISGYAFRTVSKFAQSFDFSSEKWRSFYAWRKAQDEKNDSSRSPSALEEARNVGSPSRDYWFFHARTILDSYNVTRLQRLLWETSLASLFGGKIVLESVRSTTVRDRKVASGRFSVVASVVGNAGPVSAVLKRRATAAITPGQLHFERELRAELEKYLRPCTKQSAAVVESFAVGNPNQTANVLFDFFSEDFVEAVKISAKERQQRRHHRNRVDLGDAGMEQLDKLVKVIGKGGHSNLKRDNRSKYVPAPELLLREFRVNVTVLMDTLKEKASGRKALHKIPAPEMDWLVRNGRSGSMVITEGKLGDAAAMPSPASTALPSLPQSIIVEVNRAKIARNRKRFDVPKQRIKAKFESISRELAANQRNPVVSHLDEHLVQKRLERLRRLSTMGDLDDHTPDEIYCDSQVFDIDFHPQTDIVAVGCIDGIVQVYKYSEEANTKVLELKNHQEAVRALLFSPDGQTLYTASADKSIRAFDTLGNPTWAEMRAHDNAVNRLHELSANVFASGDDQGCVKIWDTRQHRCLAEFKEHTDYISGFATNPAQDHLLATSGDGRLSAYDLRKNALAGKSDELDDELLSVAVIKNGRKIVCGSQDGVLVIFSWGTWGDMSDRFPGHPDSVEALLKVDEDTVLTGSSDGIVRVVQLHPNKLLGLIGDHEDFPVENLKFSHDKKIIGSVSHTNKVHFWDVGYLFEEDDGEDEADENEEKAPAGLSMDTEMQDADSDSDSDSDVSGMRDASGGRRAFPTANEQFFSDL</sequence>
<dbReference type="PROSITE" id="PS50082">
    <property type="entry name" value="WD_REPEATS_2"/>
    <property type="match status" value="1"/>
</dbReference>
<feature type="region of interest" description="Disordered" evidence="4">
    <location>
        <begin position="811"/>
        <end position="871"/>
    </location>
</feature>
<evidence type="ECO:0000256" key="3">
    <source>
        <dbReference type="PROSITE-ProRule" id="PRU00221"/>
    </source>
</evidence>
<dbReference type="EMBL" id="JAENGZ010000638">
    <property type="protein sequence ID" value="KAG6955927.1"/>
    <property type="molecule type" value="Genomic_DNA"/>
</dbReference>
<reference evidence="5" key="1">
    <citation type="submission" date="2021-01" db="EMBL/GenBank/DDBJ databases">
        <title>Phytophthora aleatoria, a newly-described species from Pinus radiata is distinct from Phytophthora cactorum isolates based on comparative genomics.</title>
        <authorList>
            <person name="Mcdougal R."/>
            <person name="Panda P."/>
            <person name="Williams N."/>
            <person name="Studholme D.J."/>
        </authorList>
    </citation>
    <scope>NUCLEOTIDE SEQUENCE</scope>
    <source>
        <strain evidence="5">NZFS 3830</strain>
    </source>
</reference>
<dbReference type="PANTHER" id="PTHR44019">
    <property type="entry name" value="WD REPEAT-CONTAINING PROTEIN 55"/>
    <property type="match status" value="1"/>
</dbReference>
<evidence type="ECO:0000256" key="1">
    <source>
        <dbReference type="ARBA" id="ARBA00022574"/>
    </source>
</evidence>
<accession>A0A8T1U783</accession>
<feature type="compositionally biased region" description="Acidic residues" evidence="4">
    <location>
        <begin position="833"/>
        <end position="845"/>
    </location>
</feature>
<proteinExistence type="predicted"/>
<dbReference type="InterPro" id="IPR050505">
    <property type="entry name" value="WDR55/POC1"/>
</dbReference>
<dbReference type="AlphaFoldDB" id="A0A8T1U783"/>
<keyword evidence="2" id="KW-0677">Repeat</keyword>